<evidence type="ECO:0000313" key="2">
    <source>
        <dbReference type="Proteomes" id="UP000639643"/>
    </source>
</evidence>
<name>A0A8H6U6H5_9PEZI</name>
<dbReference type="Proteomes" id="UP000639643">
    <property type="component" value="Unassembled WGS sequence"/>
</dbReference>
<protein>
    <submittedName>
        <fullName evidence="1">Uncharacterized protein</fullName>
    </submittedName>
</protein>
<dbReference type="AlphaFoldDB" id="A0A8H6U6H5"/>
<evidence type="ECO:0000313" key="1">
    <source>
        <dbReference type="EMBL" id="KAF6842428.1"/>
    </source>
</evidence>
<sequence>MASESGKTQGPKATQLGKSGREDFDVFDIWQDFQTQKPTDQWRICLLGVYLIWQTEWRAAADGRNGNRVVNNKP</sequence>
<gene>
    <name evidence="1" type="ORF">CMUS01_03133</name>
</gene>
<organism evidence="1 2">
    <name type="scientific">Colletotrichum musicola</name>
    <dbReference type="NCBI Taxonomy" id="2175873"/>
    <lineage>
        <taxon>Eukaryota</taxon>
        <taxon>Fungi</taxon>
        <taxon>Dikarya</taxon>
        <taxon>Ascomycota</taxon>
        <taxon>Pezizomycotina</taxon>
        <taxon>Sordariomycetes</taxon>
        <taxon>Hypocreomycetidae</taxon>
        <taxon>Glomerellales</taxon>
        <taxon>Glomerellaceae</taxon>
        <taxon>Colletotrichum</taxon>
        <taxon>Colletotrichum orchidearum species complex</taxon>
    </lineage>
</organism>
<accession>A0A8H6U6H5</accession>
<reference evidence="1" key="1">
    <citation type="journal article" date="2020" name="Phytopathology">
        <title>Genome Sequence Resources of Colletotrichum truncatum, C. plurivorum, C. musicola, and C. sojae: Four Species Pathogenic to Soybean (Glycine max).</title>
        <authorList>
            <person name="Rogerio F."/>
            <person name="Boufleur T.R."/>
            <person name="Ciampi-Guillardi M."/>
            <person name="Sukno S.A."/>
            <person name="Thon M.R."/>
            <person name="Massola Junior N.S."/>
            <person name="Baroncelli R."/>
        </authorList>
    </citation>
    <scope>NUCLEOTIDE SEQUENCE</scope>
    <source>
        <strain evidence="1">LFN0074</strain>
    </source>
</reference>
<comment type="caution">
    <text evidence="1">The sequence shown here is derived from an EMBL/GenBank/DDBJ whole genome shotgun (WGS) entry which is preliminary data.</text>
</comment>
<dbReference type="EMBL" id="WIGM01000072">
    <property type="protein sequence ID" value="KAF6842428.1"/>
    <property type="molecule type" value="Genomic_DNA"/>
</dbReference>
<keyword evidence="2" id="KW-1185">Reference proteome</keyword>
<proteinExistence type="predicted"/>